<keyword evidence="3 6" id="KW-0863">Zinc-finger</keyword>
<evidence type="ECO:0000256" key="1">
    <source>
        <dbReference type="ARBA" id="ARBA00022723"/>
    </source>
</evidence>
<dbReference type="EMBL" id="LNIX01000037">
    <property type="protein sequence ID" value="OXA39659.1"/>
    <property type="molecule type" value="Genomic_DNA"/>
</dbReference>
<dbReference type="GO" id="GO:0000978">
    <property type="term" value="F:RNA polymerase II cis-regulatory region sequence-specific DNA binding"/>
    <property type="evidence" value="ECO:0007669"/>
    <property type="project" value="TreeGrafter"/>
</dbReference>
<evidence type="ECO:0000256" key="2">
    <source>
        <dbReference type="ARBA" id="ARBA00022737"/>
    </source>
</evidence>
<keyword evidence="9" id="KW-1185">Reference proteome</keyword>
<evidence type="ECO:0000313" key="8">
    <source>
        <dbReference type="EMBL" id="OXA39659.1"/>
    </source>
</evidence>
<dbReference type="SMART" id="SM00355">
    <property type="entry name" value="ZnF_C2H2"/>
    <property type="match status" value="9"/>
</dbReference>
<gene>
    <name evidence="8" type="ORF">Fcan01_25458</name>
</gene>
<dbReference type="GO" id="GO:0001228">
    <property type="term" value="F:DNA-binding transcription activator activity, RNA polymerase II-specific"/>
    <property type="evidence" value="ECO:0007669"/>
    <property type="project" value="TreeGrafter"/>
</dbReference>
<dbReference type="Gene3D" id="3.30.160.60">
    <property type="entry name" value="Classic Zinc Finger"/>
    <property type="match status" value="3"/>
</dbReference>
<organism evidence="8 9">
    <name type="scientific">Folsomia candida</name>
    <name type="common">Springtail</name>
    <dbReference type="NCBI Taxonomy" id="158441"/>
    <lineage>
        <taxon>Eukaryota</taxon>
        <taxon>Metazoa</taxon>
        <taxon>Ecdysozoa</taxon>
        <taxon>Arthropoda</taxon>
        <taxon>Hexapoda</taxon>
        <taxon>Collembola</taxon>
        <taxon>Entomobryomorpha</taxon>
        <taxon>Isotomoidea</taxon>
        <taxon>Isotomidae</taxon>
        <taxon>Proisotominae</taxon>
        <taxon>Folsomia</taxon>
    </lineage>
</organism>
<dbReference type="PANTHER" id="PTHR24393">
    <property type="entry name" value="ZINC FINGER PROTEIN"/>
    <property type="match status" value="1"/>
</dbReference>
<keyword evidence="5" id="KW-0539">Nucleus</keyword>
<reference evidence="8 9" key="1">
    <citation type="submission" date="2015-12" db="EMBL/GenBank/DDBJ databases">
        <title>The genome of Folsomia candida.</title>
        <authorList>
            <person name="Faddeeva A."/>
            <person name="Derks M.F."/>
            <person name="Anvar Y."/>
            <person name="Smit S."/>
            <person name="Van Straalen N."/>
            <person name="Roelofs D."/>
        </authorList>
    </citation>
    <scope>NUCLEOTIDE SEQUENCE [LARGE SCALE GENOMIC DNA]</scope>
    <source>
        <strain evidence="8 9">VU population</strain>
        <tissue evidence="8">Whole body</tissue>
    </source>
</reference>
<keyword evidence="4" id="KW-0862">Zinc</keyword>
<dbReference type="AlphaFoldDB" id="A0A226D359"/>
<protein>
    <recommendedName>
        <fullName evidence="7">C2H2-type domain-containing protein</fullName>
    </recommendedName>
</protein>
<evidence type="ECO:0000256" key="6">
    <source>
        <dbReference type="PROSITE-ProRule" id="PRU00042"/>
    </source>
</evidence>
<evidence type="ECO:0000259" key="7">
    <source>
        <dbReference type="PROSITE" id="PS50157"/>
    </source>
</evidence>
<comment type="caution">
    <text evidence="8">The sequence shown here is derived from an EMBL/GenBank/DDBJ whole genome shotgun (WGS) entry which is preliminary data.</text>
</comment>
<dbReference type="GO" id="GO:0008270">
    <property type="term" value="F:zinc ion binding"/>
    <property type="evidence" value="ECO:0007669"/>
    <property type="project" value="UniProtKB-KW"/>
</dbReference>
<dbReference type="Proteomes" id="UP000198287">
    <property type="component" value="Unassembled WGS sequence"/>
</dbReference>
<dbReference type="SUPFAM" id="SSF57667">
    <property type="entry name" value="beta-beta-alpha zinc fingers"/>
    <property type="match status" value="1"/>
</dbReference>
<feature type="domain" description="C2H2-type" evidence="7">
    <location>
        <begin position="311"/>
        <end position="339"/>
    </location>
</feature>
<dbReference type="GO" id="GO:0005634">
    <property type="term" value="C:nucleus"/>
    <property type="evidence" value="ECO:0007669"/>
    <property type="project" value="TreeGrafter"/>
</dbReference>
<evidence type="ECO:0000256" key="4">
    <source>
        <dbReference type="ARBA" id="ARBA00022833"/>
    </source>
</evidence>
<feature type="domain" description="C2H2-type" evidence="7">
    <location>
        <begin position="416"/>
        <end position="443"/>
    </location>
</feature>
<evidence type="ECO:0000256" key="5">
    <source>
        <dbReference type="ARBA" id="ARBA00023242"/>
    </source>
</evidence>
<evidence type="ECO:0000313" key="9">
    <source>
        <dbReference type="Proteomes" id="UP000198287"/>
    </source>
</evidence>
<evidence type="ECO:0000256" key="3">
    <source>
        <dbReference type="ARBA" id="ARBA00022771"/>
    </source>
</evidence>
<feature type="domain" description="C2H2-type" evidence="7">
    <location>
        <begin position="229"/>
        <end position="259"/>
    </location>
</feature>
<name>A0A226D359_FOLCA</name>
<dbReference type="PROSITE" id="PS50157">
    <property type="entry name" value="ZINC_FINGER_C2H2_2"/>
    <property type="match status" value="5"/>
</dbReference>
<keyword evidence="2" id="KW-0677">Repeat</keyword>
<accession>A0A226D359</accession>
<feature type="domain" description="C2H2-type" evidence="7">
    <location>
        <begin position="628"/>
        <end position="658"/>
    </location>
</feature>
<proteinExistence type="predicted"/>
<sequence length="670" mass="75219">MGSSQTTYGAEFTPLSIKVEATDEEQDVESIFGGGSPNSSAYYREKIDEATYPRSSMESFNPVAMETSSCQEMTTTLTLHYGSEPLSKIRRKSSHYFFPSCSRINTVPNIFISGPIFVAFEKDQPLSGQNYSGEIKPDVTTYNLPTENCVLDGRNKVKHHCSVCGKGFSTPKNRIAHEIVKCNVPHPPERWKRFGIHKCPVEGCGKLLLRESTWNCDHIVSKHEGHHPYKCSACGDKFTFKRRLQLHKETCPIFVSSNPKNRNAISLVEKEMRYISCIRRSSFGGVSDVVMHRPEARSYDRNTNPKPVKTFYCGRCVQVFDRYTKLYAHLLGVHGDIEKSIRGKYPCSVCGALLSSASQRAGHEAVVCHVVHPPSRLKELGVKIERCTVFPCGKMFWKEKDLENHILTSHKGMIPYICRHCGSNFSLKETLEGHEKTYNPFKSTLVNSNANPDLDKIHCYSDKENQNFDEDKTLLNTNPDLDKLQAFVKIETESSSYDDTFEHSSSIDIVDSIYIGAVPPTFKEEDDNVEITMSLPVAKAVSHTKKQLDRKTRKGDEIRKCLVCEISFDNGSNHLLQHVHVMHRHGPCPCSVCGKVLLSPKSCAGHEVTKCNVTHSTDLLSKLGVIILPCPVEGCGKLFWVKNYLMMHVLRHHDGEGLGCFSGIGKQTSI</sequence>
<dbReference type="InterPro" id="IPR036236">
    <property type="entry name" value="Znf_C2H2_sf"/>
</dbReference>
<keyword evidence="1" id="KW-0479">Metal-binding</keyword>
<dbReference type="PROSITE" id="PS00028">
    <property type="entry name" value="ZINC_FINGER_C2H2_1"/>
    <property type="match status" value="4"/>
</dbReference>
<dbReference type="PANTHER" id="PTHR24393:SF34">
    <property type="entry name" value="PR_SET DOMAIN 13"/>
    <property type="match status" value="1"/>
</dbReference>
<dbReference type="InterPro" id="IPR013087">
    <property type="entry name" value="Znf_C2H2_type"/>
</dbReference>
<feature type="domain" description="C2H2-type" evidence="7">
    <location>
        <begin position="385"/>
        <end position="415"/>
    </location>
</feature>